<organism evidence="1 2">
    <name type="scientific">Calycina marina</name>
    <dbReference type="NCBI Taxonomy" id="1763456"/>
    <lineage>
        <taxon>Eukaryota</taxon>
        <taxon>Fungi</taxon>
        <taxon>Dikarya</taxon>
        <taxon>Ascomycota</taxon>
        <taxon>Pezizomycotina</taxon>
        <taxon>Leotiomycetes</taxon>
        <taxon>Helotiales</taxon>
        <taxon>Pezizellaceae</taxon>
        <taxon>Calycina</taxon>
    </lineage>
</organism>
<dbReference type="Proteomes" id="UP000887226">
    <property type="component" value="Unassembled WGS sequence"/>
</dbReference>
<proteinExistence type="predicted"/>
<dbReference type="EMBL" id="MU254350">
    <property type="protein sequence ID" value="KAG9240760.1"/>
    <property type="molecule type" value="Genomic_DNA"/>
</dbReference>
<name>A0A9P7YVY8_9HELO</name>
<reference evidence="1" key="1">
    <citation type="journal article" date="2021" name="IMA Fungus">
        <title>Genomic characterization of three marine fungi, including Emericellopsis atlantica sp. nov. with signatures of a generalist lifestyle and marine biomass degradation.</title>
        <authorList>
            <person name="Hagestad O.C."/>
            <person name="Hou L."/>
            <person name="Andersen J.H."/>
            <person name="Hansen E.H."/>
            <person name="Altermark B."/>
            <person name="Li C."/>
            <person name="Kuhnert E."/>
            <person name="Cox R.J."/>
            <person name="Crous P.W."/>
            <person name="Spatafora J.W."/>
            <person name="Lail K."/>
            <person name="Amirebrahimi M."/>
            <person name="Lipzen A."/>
            <person name="Pangilinan J."/>
            <person name="Andreopoulos W."/>
            <person name="Hayes R.D."/>
            <person name="Ng V."/>
            <person name="Grigoriev I.V."/>
            <person name="Jackson S.A."/>
            <person name="Sutton T.D.S."/>
            <person name="Dobson A.D.W."/>
            <person name="Rama T."/>
        </authorList>
    </citation>
    <scope>NUCLEOTIDE SEQUENCE</scope>
    <source>
        <strain evidence="1">TRa3180A</strain>
    </source>
</reference>
<gene>
    <name evidence="1" type="ORF">BJ878DRAFT_545910</name>
</gene>
<sequence length="240" mass="28117">MSYNNTVSSRISNETSPSRLVAARRYDLDPPTPRYPPTRLGIRLAGQRRTKPENRLRSCYMRLLKMTALFRGGSDEEGRPLGPMSLFSMKQDMQDDWREFCRLCAAEFNERCSCKVCGEVPGTPDHPMSHRTSEALFNLNQSLRSVNIAYLTVHRLLQISRWWQQVEDFYMQDLDNSSCMVRPNVYDDDDDDDWEVEDCTIFYENRIKPCTALRIAFNLSDWTYISSRVRHRAYSSRLLQ</sequence>
<evidence type="ECO:0000313" key="2">
    <source>
        <dbReference type="Proteomes" id="UP000887226"/>
    </source>
</evidence>
<comment type="caution">
    <text evidence="1">The sequence shown here is derived from an EMBL/GenBank/DDBJ whole genome shotgun (WGS) entry which is preliminary data.</text>
</comment>
<protein>
    <submittedName>
        <fullName evidence="1">Uncharacterized protein</fullName>
    </submittedName>
</protein>
<keyword evidence="2" id="KW-1185">Reference proteome</keyword>
<accession>A0A9P7YVY8</accession>
<evidence type="ECO:0000313" key="1">
    <source>
        <dbReference type="EMBL" id="KAG9240760.1"/>
    </source>
</evidence>
<dbReference type="AlphaFoldDB" id="A0A9P7YVY8"/>